<feature type="compositionally biased region" description="Basic and acidic residues" evidence="1">
    <location>
        <begin position="142"/>
        <end position="151"/>
    </location>
</feature>
<evidence type="ECO:0000313" key="3">
    <source>
        <dbReference type="Proteomes" id="UP000285112"/>
    </source>
</evidence>
<evidence type="ECO:0000313" key="2">
    <source>
        <dbReference type="EMBL" id="RJQ78709.1"/>
    </source>
</evidence>
<evidence type="ECO:0000256" key="1">
    <source>
        <dbReference type="SAM" id="MobiDB-lite"/>
    </source>
</evidence>
<gene>
    <name evidence="2" type="ORF">D5S19_27310</name>
</gene>
<feature type="region of interest" description="Disordered" evidence="1">
    <location>
        <begin position="79"/>
        <end position="168"/>
    </location>
</feature>
<keyword evidence="3" id="KW-1185">Reference proteome</keyword>
<dbReference type="OrthoDB" id="5189274at2"/>
<comment type="caution">
    <text evidence="2">The sequence shown here is derived from an EMBL/GenBank/DDBJ whole genome shotgun (WGS) entry which is preliminary data.</text>
</comment>
<sequence length="168" mass="17345">MVETITATYEHDNDDWTITVSGRGKELTAKAPGIIAARDRVDQLVEKLASNEHPTVVHLLNGNALEFTSAYMTARLTLPEQAPLEVPPSGGKKDPATATDPVGSDASGTAATDAPEVPAPASGEPPPEATAGKPALHPSKQLAKEVQDRTPGEVPVPGTATASQVARA</sequence>
<proteinExistence type="predicted"/>
<dbReference type="RefSeq" id="WP_120026252.1">
    <property type="nucleotide sequence ID" value="NZ_QZFV01000128.1"/>
</dbReference>
<dbReference type="Proteomes" id="UP000285112">
    <property type="component" value="Unassembled WGS sequence"/>
</dbReference>
<dbReference type="EMBL" id="QZFV01000128">
    <property type="protein sequence ID" value="RJQ78709.1"/>
    <property type="molecule type" value="Genomic_DNA"/>
</dbReference>
<reference evidence="2 3" key="1">
    <citation type="submission" date="2018-09" db="EMBL/GenBank/DDBJ databases">
        <title>YIM PH 21725 draft genome.</title>
        <authorList>
            <person name="Miao C."/>
        </authorList>
    </citation>
    <scope>NUCLEOTIDE SEQUENCE [LARGE SCALE GENOMIC DNA]</scope>
    <source>
        <strain evidence="3">YIM PH21725</strain>
    </source>
</reference>
<protein>
    <submittedName>
        <fullName evidence="2">Uncharacterized protein</fullName>
    </submittedName>
</protein>
<organism evidence="2 3">
    <name type="scientific">Amycolatopsis panacis</name>
    <dbReference type="NCBI Taxonomy" id="2340917"/>
    <lineage>
        <taxon>Bacteria</taxon>
        <taxon>Bacillati</taxon>
        <taxon>Actinomycetota</taxon>
        <taxon>Actinomycetes</taxon>
        <taxon>Pseudonocardiales</taxon>
        <taxon>Pseudonocardiaceae</taxon>
        <taxon>Amycolatopsis</taxon>
    </lineage>
</organism>
<dbReference type="AlphaFoldDB" id="A0A419HQJ2"/>
<name>A0A419HQJ2_9PSEU</name>
<accession>A0A419HQJ2</accession>